<sequence>MNIVKAIGLTKEEGRRKGLYMGIQTPTQNERPVDVGVLNPHKEVDKSLKNGTC</sequence>
<proteinExistence type="predicted"/>
<dbReference type="AlphaFoldDB" id="A0A951URQ9"/>
<accession>A0A951URQ9</accession>
<organism evidence="1 2">
    <name type="scientific">Cyanomargarita calcarea GSE-NOS-MK-12-04C</name>
    <dbReference type="NCBI Taxonomy" id="2839659"/>
    <lineage>
        <taxon>Bacteria</taxon>
        <taxon>Bacillati</taxon>
        <taxon>Cyanobacteriota</taxon>
        <taxon>Cyanophyceae</taxon>
        <taxon>Nostocales</taxon>
        <taxon>Cyanomargaritaceae</taxon>
        <taxon>Cyanomargarita</taxon>
    </lineage>
</organism>
<protein>
    <submittedName>
        <fullName evidence="1">Uncharacterized protein</fullName>
    </submittedName>
</protein>
<evidence type="ECO:0000313" key="1">
    <source>
        <dbReference type="EMBL" id="MBW4667813.1"/>
    </source>
</evidence>
<dbReference type="EMBL" id="JAHHGZ010000009">
    <property type="protein sequence ID" value="MBW4667813.1"/>
    <property type="molecule type" value="Genomic_DNA"/>
</dbReference>
<reference evidence="1" key="2">
    <citation type="journal article" date="2022" name="Microbiol. Resour. Announc.">
        <title>Metagenome Sequencing to Explore Phylogenomics of Terrestrial Cyanobacteria.</title>
        <authorList>
            <person name="Ward R.D."/>
            <person name="Stajich J.E."/>
            <person name="Johansen J.R."/>
            <person name="Huntemann M."/>
            <person name="Clum A."/>
            <person name="Foster B."/>
            <person name="Foster B."/>
            <person name="Roux S."/>
            <person name="Palaniappan K."/>
            <person name="Varghese N."/>
            <person name="Mukherjee S."/>
            <person name="Reddy T.B.K."/>
            <person name="Daum C."/>
            <person name="Copeland A."/>
            <person name="Chen I.A."/>
            <person name="Ivanova N.N."/>
            <person name="Kyrpides N.C."/>
            <person name="Shapiro N."/>
            <person name="Eloe-Fadrosh E.A."/>
            <person name="Pietrasiak N."/>
        </authorList>
    </citation>
    <scope>NUCLEOTIDE SEQUENCE</scope>
    <source>
        <strain evidence="1">GSE-NOS-MK-12-04C</strain>
    </source>
</reference>
<reference evidence="1" key="1">
    <citation type="submission" date="2021-05" db="EMBL/GenBank/DDBJ databases">
        <authorList>
            <person name="Pietrasiak N."/>
            <person name="Ward R."/>
            <person name="Stajich J.E."/>
            <person name="Kurbessoian T."/>
        </authorList>
    </citation>
    <scope>NUCLEOTIDE SEQUENCE</scope>
    <source>
        <strain evidence="1">GSE-NOS-MK-12-04C</strain>
    </source>
</reference>
<gene>
    <name evidence="1" type="ORF">KME60_10365</name>
</gene>
<comment type="caution">
    <text evidence="1">The sequence shown here is derived from an EMBL/GenBank/DDBJ whole genome shotgun (WGS) entry which is preliminary data.</text>
</comment>
<dbReference type="Proteomes" id="UP000729701">
    <property type="component" value="Unassembled WGS sequence"/>
</dbReference>
<evidence type="ECO:0000313" key="2">
    <source>
        <dbReference type="Proteomes" id="UP000729701"/>
    </source>
</evidence>
<name>A0A951URQ9_9CYAN</name>